<keyword evidence="2" id="KW-0808">Transferase</keyword>
<evidence type="ECO:0000313" key="3">
    <source>
        <dbReference type="Proteomes" id="UP000006056"/>
    </source>
</evidence>
<dbReference type="Gene3D" id="3.30.565.10">
    <property type="entry name" value="Histidine kinase-like ATPase, C-terminal domain"/>
    <property type="match status" value="1"/>
</dbReference>
<organism evidence="2 3">
    <name type="scientific">Terriglobus roseus (strain DSM 18391 / NRRL B-41598 / KBS 63)</name>
    <dbReference type="NCBI Taxonomy" id="926566"/>
    <lineage>
        <taxon>Bacteria</taxon>
        <taxon>Pseudomonadati</taxon>
        <taxon>Acidobacteriota</taxon>
        <taxon>Terriglobia</taxon>
        <taxon>Terriglobales</taxon>
        <taxon>Acidobacteriaceae</taxon>
        <taxon>Terriglobus</taxon>
    </lineage>
</organism>
<dbReference type="SUPFAM" id="SSF55874">
    <property type="entry name" value="ATPase domain of HSP90 chaperone/DNA topoisomerase II/histidine kinase"/>
    <property type="match status" value="1"/>
</dbReference>
<dbReference type="InterPro" id="IPR036890">
    <property type="entry name" value="HATPase_C_sf"/>
</dbReference>
<feature type="domain" description="PPM-type phosphatase" evidence="1">
    <location>
        <begin position="133"/>
        <end position="323"/>
    </location>
</feature>
<dbReference type="SMART" id="SM00331">
    <property type="entry name" value="PP2C_SIG"/>
    <property type="match status" value="1"/>
</dbReference>
<keyword evidence="2" id="KW-0418">Kinase</keyword>
<evidence type="ECO:0000313" key="2">
    <source>
        <dbReference type="EMBL" id="AFL86520.1"/>
    </source>
</evidence>
<keyword evidence="3" id="KW-1185">Reference proteome</keyword>
<proteinExistence type="predicted"/>
<dbReference type="InterPro" id="IPR039248">
    <property type="entry name" value="Ptase_RsbX"/>
</dbReference>
<dbReference type="GO" id="GO:0016301">
    <property type="term" value="F:kinase activity"/>
    <property type="evidence" value="ECO:0007669"/>
    <property type="project" value="UniProtKB-KW"/>
</dbReference>
<dbReference type="Proteomes" id="UP000006056">
    <property type="component" value="Chromosome"/>
</dbReference>
<reference evidence="2 3" key="1">
    <citation type="submission" date="2012-06" db="EMBL/GenBank/DDBJ databases">
        <title>Complete genome of Terriglobus roseus DSM 18391.</title>
        <authorList>
            <consortium name="US DOE Joint Genome Institute (JGI-PGF)"/>
            <person name="Lucas S."/>
            <person name="Copeland A."/>
            <person name="Lapidus A."/>
            <person name="Glavina del Rio T."/>
            <person name="Dalin E."/>
            <person name="Tice H."/>
            <person name="Bruce D."/>
            <person name="Goodwin L."/>
            <person name="Pitluck S."/>
            <person name="Peters L."/>
            <person name="Mikhailova N."/>
            <person name="Munk A.C.C."/>
            <person name="Kyrpides N."/>
            <person name="Mavromatis K."/>
            <person name="Ivanova N."/>
            <person name="Brettin T."/>
            <person name="Detter J.C."/>
            <person name="Han C."/>
            <person name="Larimer F."/>
            <person name="Land M."/>
            <person name="Hauser L."/>
            <person name="Markowitz V."/>
            <person name="Cheng J.-F."/>
            <person name="Hugenholtz P."/>
            <person name="Woyke T."/>
            <person name="Wu D."/>
            <person name="Brambilla E."/>
            <person name="Klenk H.-P."/>
            <person name="Eisen J.A."/>
        </authorList>
    </citation>
    <scope>NUCLEOTIDE SEQUENCE [LARGE SCALE GENOMIC DNA]</scope>
    <source>
        <strain evidence="3">DSM 18391 / NRRL B-41598 / KBS 63</strain>
    </source>
</reference>
<accession>I3ZBA2</accession>
<dbReference type="Pfam" id="PF07228">
    <property type="entry name" value="SpoIIE"/>
    <property type="match status" value="1"/>
</dbReference>
<dbReference type="AlphaFoldDB" id="I3ZBA2"/>
<dbReference type="KEGG" id="trs:Terro_0169"/>
<dbReference type="CDD" id="cd16934">
    <property type="entry name" value="HATPase_RsbT-like"/>
    <property type="match status" value="1"/>
</dbReference>
<dbReference type="EMBL" id="CP003379">
    <property type="protein sequence ID" value="AFL86520.1"/>
    <property type="molecule type" value="Genomic_DNA"/>
</dbReference>
<dbReference type="InterPro" id="IPR001932">
    <property type="entry name" value="PPM-type_phosphatase-like_dom"/>
</dbReference>
<dbReference type="HOGENOM" id="CLU_066586_0_0_0"/>
<evidence type="ECO:0000259" key="1">
    <source>
        <dbReference type="SMART" id="SM00331"/>
    </source>
</evidence>
<protein>
    <submittedName>
        <fullName evidence="2">Anti-sigma regulatory factor (Ser/Thr protein kinase)</fullName>
    </submittedName>
</protein>
<dbReference type="STRING" id="926566.Terro_0169"/>
<dbReference type="InterPro" id="IPR003594">
    <property type="entry name" value="HATPase_dom"/>
</dbReference>
<name>I3ZBA2_TERRK</name>
<sequence>MITDQSSVGEARRVAVQHAQALGFDEERRSNIGIAVTEMATNVLLHGRGGEVLLCPFGEDGGPVWLDVLALDAGPGIRDMARAMEDGFSTAGTAGQGLGAVQRLADESSVFSPVGKGTVSWSRFRLGRPPVVSELGVVSIPVKGETKCGDGYLLRPEATRSLYMVVDGLGHGVGANEAALEAIETVRQYSGETATEMVQRSHDALKKTRGAAMSVAIVDHDRKICTYAGVGNVTAMLVSGTSSRTMVSQNGTLGAVLPRVVQEYTYPIEPNALLLMFSDGLNTRAELGSYAGVQHRHPMLMAGLLYRDFTRRRDDATVLVAPVGAALEGTPA</sequence>
<dbReference type="Gene3D" id="3.60.40.10">
    <property type="entry name" value="PPM-type phosphatase domain"/>
    <property type="match status" value="1"/>
</dbReference>
<dbReference type="PANTHER" id="PTHR35801">
    <property type="entry name" value="PHOSPHOSERINE PHOSPHATASE RSBX"/>
    <property type="match status" value="1"/>
</dbReference>
<dbReference type="eggNOG" id="COG2208">
    <property type="taxonomic scope" value="Bacteria"/>
</dbReference>
<dbReference type="SUPFAM" id="SSF81606">
    <property type="entry name" value="PP2C-like"/>
    <property type="match status" value="1"/>
</dbReference>
<dbReference type="eggNOG" id="COG2172">
    <property type="taxonomic scope" value="Bacteria"/>
</dbReference>
<dbReference type="PANTHER" id="PTHR35801:SF1">
    <property type="entry name" value="PHOSPHOSERINE PHOSPHATASE RSBX"/>
    <property type="match status" value="1"/>
</dbReference>
<gene>
    <name evidence="2" type="ordered locus">Terro_0169</name>
</gene>
<dbReference type="InterPro" id="IPR036457">
    <property type="entry name" value="PPM-type-like_dom_sf"/>
</dbReference>
<dbReference type="Pfam" id="PF13581">
    <property type="entry name" value="HATPase_c_2"/>
    <property type="match status" value="1"/>
</dbReference>